<dbReference type="AlphaFoldDB" id="A0A6J7QVJ9"/>
<organism evidence="2">
    <name type="scientific">freshwater metagenome</name>
    <dbReference type="NCBI Taxonomy" id="449393"/>
    <lineage>
        <taxon>unclassified sequences</taxon>
        <taxon>metagenomes</taxon>
        <taxon>ecological metagenomes</taxon>
    </lineage>
</organism>
<sequence length="76" mass="7931">MVTSPVRSIHRRQRLSSVGSSVQSATPSMGSDSKPDAPESDAPKSDGEDTLSLRSLMTLAGLLVGLNASDDLADLF</sequence>
<proteinExistence type="predicted"/>
<name>A0A6J7QVJ9_9ZZZZ</name>
<evidence type="ECO:0000256" key="1">
    <source>
        <dbReference type="SAM" id="MobiDB-lite"/>
    </source>
</evidence>
<feature type="compositionally biased region" description="Polar residues" evidence="1">
    <location>
        <begin position="15"/>
        <end position="31"/>
    </location>
</feature>
<gene>
    <name evidence="2" type="ORF">UFOPK4071_01090</name>
</gene>
<dbReference type="EMBL" id="CAFBPF010000145">
    <property type="protein sequence ID" value="CAB5018462.1"/>
    <property type="molecule type" value="Genomic_DNA"/>
</dbReference>
<protein>
    <submittedName>
        <fullName evidence="2">Unannotated protein</fullName>
    </submittedName>
</protein>
<evidence type="ECO:0000313" key="2">
    <source>
        <dbReference type="EMBL" id="CAB5018462.1"/>
    </source>
</evidence>
<accession>A0A6J7QVJ9</accession>
<feature type="region of interest" description="Disordered" evidence="1">
    <location>
        <begin position="1"/>
        <end position="49"/>
    </location>
</feature>
<reference evidence="2" key="1">
    <citation type="submission" date="2020-05" db="EMBL/GenBank/DDBJ databases">
        <authorList>
            <person name="Chiriac C."/>
            <person name="Salcher M."/>
            <person name="Ghai R."/>
            <person name="Kavagutti S V."/>
        </authorList>
    </citation>
    <scope>NUCLEOTIDE SEQUENCE</scope>
</reference>
<feature type="compositionally biased region" description="Basic and acidic residues" evidence="1">
    <location>
        <begin position="33"/>
        <end position="47"/>
    </location>
</feature>